<dbReference type="PRINTS" id="PR00410">
    <property type="entry name" value="PHEHYDRXLASE"/>
</dbReference>
<dbReference type="CDD" id="cd06214">
    <property type="entry name" value="PA_degradation_oxidoreductase_like"/>
    <property type="match status" value="1"/>
</dbReference>
<dbReference type="InterPro" id="IPR036010">
    <property type="entry name" value="2Fe-2S_ferredoxin-like_sf"/>
</dbReference>
<evidence type="ECO:0000259" key="10">
    <source>
        <dbReference type="PROSITE" id="PS51384"/>
    </source>
</evidence>
<dbReference type="PANTHER" id="PTHR47354">
    <property type="entry name" value="NADH OXIDOREDUCTASE HCR"/>
    <property type="match status" value="1"/>
</dbReference>
<evidence type="ECO:0000256" key="4">
    <source>
        <dbReference type="ARBA" id="ARBA00022723"/>
    </source>
</evidence>
<dbReference type="PROSITE" id="PS00197">
    <property type="entry name" value="2FE2S_FER_1"/>
    <property type="match status" value="1"/>
</dbReference>
<evidence type="ECO:0000256" key="1">
    <source>
        <dbReference type="ARBA" id="ARBA00001974"/>
    </source>
</evidence>
<keyword evidence="6" id="KW-0560">Oxidoreductase</keyword>
<dbReference type="CDD" id="cd00207">
    <property type="entry name" value="fer2"/>
    <property type="match status" value="1"/>
</dbReference>
<proteinExistence type="predicted"/>
<evidence type="ECO:0000256" key="5">
    <source>
        <dbReference type="ARBA" id="ARBA00022827"/>
    </source>
</evidence>
<dbReference type="InterPro" id="IPR001433">
    <property type="entry name" value="OxRdtase_FAD/NAD-bd"/>
</dbReference>
<dbReference type="InterPro" id="IPR012675">
    <property type="entry name" value="Beta-grasp_dom_sf"/>
</dbReference>
<dbReference type="Pfam" id="PF00111">
    <property type="entry name" value="Fer2"/>
    <property type="match status" value="1"/>
</dbReference>
<feature type="domain" description="2Fe-2S ferredoxin-type" evidence="9">
    <location>
        <begin position="257"/>
        <end position="347"/>
    </location>
</feature>
<keyword evidence="4" id="KW-0479">Metal-binding</keyword>
<evidence type="ECO:0000256" key="2">
    <source>
        <dbReference type="ARBA" id="ARBA00022630"/>
    </source>
</evidence>
<dbReference type="EMBL" id="JAVRHZ010000002">
    <property type="protein sequence ID" value="MDT0555550.1"/>
    <property type="molecule type" value="Genomic_DNA"/>
</dbReference>
<evidence type="ECO:0000256" key="6">
    <source>
        <dbReference type="ARBA" id="ARBA00023002"/>
    </source>
</evidence>
<dbReference type="InterPro" id="IPR017938">
    <property type="entry name" value="Riboflavin_synthase-like_b-brl"/>
</dbReference>
<evidence type="ECO:0000259" key="9">
    <source>
        <dbReference type="PROSITE" id="PS51085"/>
    </source>
</evidence>
<dbReference type="PANTHER" id="PTHR47354:SF8">
    <property type="entry name" value="1,2-PHENYLACETYL-COA EPOXIDASE, SUBUNIT E"/>
    <property type="match status" value="1"/>
</dbReference>
<dbReference type="InterPro" id="IPR017927">
    <property type="entry name" value="FAD-bd_FR_type"/>
</dbReference>
<evidence type="ECO:0000313" key="12">
    <source>
        <dbReference type="Proteomes" id="UP001254488"/>
    </source>
</evidence>
<dbReference type="Pfam" id="PF00970">
    <property type="entry name" value="FAD_binding_6"/>
    <property type="match status" value="1"/>
</dbReference>
<name>A0ABU2YE71_9FLAO</name>
<dbReference type="Gene3D" id="3.40.50.80">
    <property type="entry name" value="Nucleotide-binding domain of ferredoxin-NADP reductase (FNR) module"/>
    <property type="match status" value="1"/>
</dbReference>
<dbReference type="PROSITE" id="PS51384">
    <property type="entry name" value="FAD_FR"/>
    <property type="match status" value="1"/>
</dbReference>
<organism evidence="11 12">
    <name type="scientific">Patiriisocius hiemis</name>
    <dbReference type="NCBI Taxonomy" id="3075604"/>
    <lineage>
        <taxon>Bacteria</taxon>
        <taxon>Pseudomonadati</taxon>
        <taxon>Bacteroidota</taxon>
        <taxon>Flavobacteriia</taxon>
        <taxon>Flavobacteriales</taxon>
        <taxon>Flavobacteriaceae</taxon>
        <taxon>Patiriisocius</taxon>
    </lineage>
</organism>
<dbReference type="PROSITE" id="PS51085">
    <property type="entry name" value="2FE2S_FER_2"/>
    <property type="match status" value="1"/>
</dbReference>
<evidence type="ECO:0000256" key="7">
    <source>
        <dbReference type="ARBA" id="ARBA00023004"/>
    </source>
</evidence>
<sequence length="347" mass="38181">MAKFHSLTVSAIDKITPNAVAITFAVPAELKAAFSFKAGQYITIKHTKDNAEIRRAYSICSSPNSDTLTVGVKKVEDGTFSVFANEKLIVGAALEVMPPEGLFIIEPEATNNYMAFAAGSGITPILSIVKATLEANTSSQFVLVYGNQSKEEAMFISEIETLKTNYPNRFFTEYLYSRKQEEGARFGRIERSTINFFTKNKYKETSFSNYYLCGPEPMINEVSNTLQENGVDKEVIHFELFTTTESDVSAETLDGITQITITVDDETESFTMPQDQTILEAALEEGLDAPYSCQGGICSTCIARIIEGKAEMQKNQILTDGEVAEGLILTCQAHPTTANIVVDYDDV</sequence>
<dbReference type="InterPro" id="IPR006058">
    <property type="entry name" value="2Fe2S_fd_BS"/>
</dbReference>
<dbReference type="SUPFAM" id="SSF63380">
    <property type="entry name" value="Riboflavin synthase domain-like"/>
    <property type="match status" value="1"/>
</dbReference>
<feature type="domain" description="FAD-binding FR-type" evidence="10">
    <location>
        <begin position="2"/>
        <end position="106"/>
    </location>
</feature>
<dbReference type="InterPro" id="IPR001709">
    <property type="entry name" value="Flavoprot_Pyr_Nucl_cyt_Rdtase"/>
</dbReference>
<keyword evidence="3" id="KW-0001">2Fe-2S</keyword>
<accession>A0ABU2YE71</accession>
<dbReference type="Gene3D" id="2.40.30.10">
    <property type="entry name" value="Translation factors"/>
    <property type="match status" value="1"/>
</dbReference>
<gene>
    <name evidence="11" type="ORF">RM538_06010</name>
</gene>
<dbReference type="SUPFAM" id="SSF52343">
    <property type="entry name" value="Ferredoxin reductase-like, C-terminal NADP-linked domain"/>
    <property type="match status" value="1"/>
</dbReference>
<dbReference type="Proteomes" id="UP001254488">
    <property type="component" value="Unassembled WGS sequence"/>
</dbReference>
<dbReference type="SUPFAM" id="SSF54292">
    <property type="entry name" value="2Fe-2S ferredoxin-like"/>
    <property type="match status" value="1"/>
</dbReference>
<reference evidence="11 12" key="1">
    <citation type="submission" date="2023-09" db="EMBL/GenBank/DDBJ databases">
        <authorList>
            <person name="Rey-Velasco X."/>
        </authorList>
    </citation>
    <scope>NUCLEOTIDE SEQUENCE [LARGE SCALE GENOMIC DNA]</scope>
    <source>
        <strain evidence="11 12">W242</strain>
    </source>
</reference>
<dbReference type="InterPro" id="IPR008333">
    <property type="entry name" value="Cbr1-like_FAD-bd_dom"/>
</dbReference>
<dbReference type="Pfam" id="PF00175">
    <property type="entry name" value="NAD_binding_1"/>
    <property type="match status" value="1"/>
</dbReference>
<comment type="cofactor">
    <cofactor evidence="1">
        <name>FAD</name>
        <dbReference type="ChEBI" id="CHEBI:57692"/>
    </cofactor>
</comment>
<keyword evidence="8" id="KW-0411">Iron-sulfur</keyword>
<keyword evidence="2" id="KW-0285">Flavoprotein</keyword>
<keyword evidence="7" id="KW-0408">Iron</keyword>
<comment type="caution">
    <text evidence="11">The sequence shown here is derived from an EMBL/GenBank/DDBJ whole genome shotgun (WGS) entry which is preliminary data.</text>
</comment>
<dbReference type="RefSeq" id="WP_311332500.1">
    <property type="nucleotide sequence ID" value="NZ_JAVRHZ010000002.1"/>
</dbReference>
<evidence type="ECO:0000256" key="3">
    <source>
        <dbReference type="ARBA" id="ARBA00022714"/>
    </source>
</evidence>
<keyword evidence="12" id="KW-1185">Reference proteome</keyword>
<dbReference type="InterPro" id="IPR001041">
    <property type="entry name" value="2Fe-2S_ferredoxin-type"/>
</dbReference>
<protein>
    <submittedName>
        <fullName evidence="11">Ferredoxin--NADP reductase</fullName>
    </submittedName>
</protein>
<dbReference type="PRINTS" id="PR00371">
    <property type="entry name" value="FPNCR"/>
</dbReference>
<evidence type="ECO:0000313" key="11">
    <source>
        <dbReference type="EMBL" id="MDT0555550.1"/>
    </source>
</evidence>
<dbReference type="Gene3D" id="3.10.20.30">
    <property type="match status" value="1"/>
</dbReference>
<evidence type="ECO:0000256" key="8">
    <source>
        <dbReference type="ARBA" id="ARBA00023014"/>
    </source>
</evidence>
<dbReference type="InterPro" id="IPR039261">
    <property type="entry name" value="FNR_nucleotide-bd"/>
</dbReference>
<keyword evidence="5" id="KW-0274">FAD</keyword>
<dbReference type="InterPro" id="IPR050415">
    <property type="entry name" value="MRET"/>
</dbReference>